<dbReference type="Proteomes" id="UP000008810">
    <property type="component" value="Chromosome 3"/>
</dbReference>
<dbReference type="GO" id="GO:0097602">
    <property type="term" value="F:cullin family protein binding"/>
    <property type="evidence" value="ECO:0000318"/>
    <property type="project" value="GO_Central"/>
</dbReference>
<dbReference type="InParanoid" id="A0A2K2CZI2"/>
<feature type="region of interest" description="Disordered" evidence="2">
    <location>
        <begin position="1"/>
        <end position="80"/>
    </location>
</feature>
<evidence type="ECO:0000313" key="4">
    <source>
        <dbReference type="EMBL" id="PNT67435.1"/>
    </source>
</evidence>
<proteinExistence type="predicted"/>
<keyword evidence="6" id="KW-1185">Reference proteome</keyword>
<evidence type="ECO:0000313" key="6">
    <source>
        <dbReference type="Proteomes" id="UP000008810"/>
    </source>
</evidence>
<dbReference type="STRING" id="15368.A0A2K2CZI2"/>
<feature type="compositionally biased region" description="Low complexity" evidence="2">
    <location>
        <begin position="1"/>
        <end position="19"/>
    </location>
</feature>
<dbReference type="AlphaFoldDB" id="A0A2K2CZI2"/>
<reference evidence="5" key="3">
    <citation type="submission" date="2018-08" db="UniProtKB">
        <authorList>
            <consortium name="EnsemblPlants"/>
        </authorList>
    </citation>
    <scope>IDENTIFICATION</scope>
    <source>
        <strain evidence="5">cv. Bd21</strain>
    </source>
</reference>
<protein>
    <recommendedName>
        <fullName evidence="3">SKP1 component dimerisation domain-containing protein</fullName>
    </recommendedName>
</protein>
<reference evidence="4" key="2">
    <citation type="submission" date="2017-06" db="EMBL/GenBank/DDBJ databases">
        <title>WGS assembly of Brachypodium distachyon.</title>
        <authorList>
            <consortium name="The International Brachypodium Initiative"/>
            <person name="Lucas S."/>
            <person name="Harmon-Smith M."/>
            <person name="Lail K."/>
            <person name="Tice H."/>
            <person name="Grimwood J."/>
            <person name="Bruce D."/>
            <person name="Barry K."/>
            <person name="Shu S."/>
            <person name="Lindquist E."/>
            <person name="Wang M."/>
            <person name="Pitluck S."/>
            <person name="Vogel J.P."/>
            <person name="Garvin D.F."/>
            <person name="Mockler T.C."/>
            <person name="Schmutz J."/>
            <person name="Rokhsar D."/>
            <person name="Bevan M.W."/>
        </authorList>
    </citation>
    <scope>NUCLEOTIDE SEQUENCE</scope>
    <source>
        <strain evidence="4">Bd21</strain>
    </source>
</reference>
<dbReference type="EnsemblPlants" id="PNT67435">
    <property type="protein sequence ID" value="PNT67435"/>
    <property type="gene ID" value="BRADI_3g27381v3"/>
</dbReference>
<dbReference type="InterPro" id="IPR036296">
    <property type="entry name" value="SKP1-like_dim_sf"/>
</dbReference>
<dbReference type="InterPro" id="IPR011333">
    <property type="entry name" value="SKP1/BTB/POZ_sf"/>
</dbReference>
<sequence length="271" mass="29258">MNRNPRIGSSRSPGSGSRSLRCQFSRAENPNPPKAPVPPHHGFHRRRREAQGQGPSPAGGRRGFRGGGKGGAGGGGGGGVDGRSEALVVFGGEGAGGEADAGAAGAGRRGSAYLGAGGEDVADAPPHDRGLLRWLPHPHPRRLLRRAREGRPLLREARAVLRSSGLRARPAPLPALPRRAHPCRLVHQARHGLKAWDKEFINLDNSTIFEITLAANYLNIQDLLDLCTTTLADKMRGKTPEEIREIFEIENDYTPPQEAEVRRENSWAFED</sequence>
<dbReference type="InterPro" id="IPR016897">
    <property type="entry name" value="SKP1"/>
</dbReference>
<dbReference type="Gramene" id="PNT67435">
    <property type="protein sequence ID" value="PNT67435"/>
    <property type="gene ID" value="BRADI_3g27381v3"/>
</dbReference>
<organism evidence="4">
    <name type="scientific">Brachypodium distachyon</name>
    <name type="common">Purple false brome</name>
    <name type="synonym">Trachynia distachya</name>
    <dbReference type="NCBI Taxonomy" id="15368"/>
    <lineage>
        <taxon>Eukaryota</taxon>
        <taxon>Viridiplantae</taxon>
        <taxon>Streptophyta</taxon>
        <taxon>Embryophyta</taxon>
        <taxon>Tracheophyta</taxon>
        <taxon>Spermatophyta</taxon>
        <taxon>Magnoliopsida</taxon>
        <taxon>Liliopsida</taxon>
        <taxon>Poales</taxon>
        <taxon>Poaceae</taxon>
        <taxon>BOP clade</taxon>
        <taxon>Pooideae</taxon>
        <taxon>Stipodae</taxon>
        <taxon>Brachypodieae</taxon>
        <taxon>Brachypodium</taxon>
    </lineage>
</organism>
<dbReference type="EMBL" id="CM000882">
    <property type="protein sequence ID" value="PNT67435.1"/>
    <property type="molecule type" value="Genomic_DNA"/>
</dbReference>
<name>A0A2K2CZI2_BRADI</name>
<feature type="domain" description="SKP1 component dimerisation" evidence="3">
    <location>
        <begin position="221"/>
        <end position="268"/>
    </location>
</feature>
<evidence type="ECO:0000256" key="2">
    <source>
        <dbReference type="SAM" id="MobiDB-lite"/>
    </source>
</evidence>
<feature type="compositionally biased region" description="Gly residues" evidence="2">
    <location>
        <begin position="65"/>
        <end position="80"/>
    </location>
</feature>
<dbReference type="OrthoDB" id="2342932at2759"/>
<dbReference type="GO" id="GO:0031146">
    <property type="term" value="P:SCF-dependent proteasomal ubiquitin-dependent protein catabolic process"/>
    <property type="evidence" value="ECO:0000318"/>
    <property type="project" value="GO_Central"/>
</dbReference>
<dbReference type="Gene3D" id="3.30.710.10">
    <property type="entry name" value="Potassium Channel Kv1.1, Chain A"/>
    <property type="match status" value="1"/>
</dbReference>
<dbReference type="PANTHER" id="PTHR11165">
    <property type="entry name" value="SKP1"/>
    <property type="match status" value="1"/>
</dbReference>
<dbReference type="GO" id="GO:0005737">
    <property type="term" value="C:cytoplasm"/>
    <property type="evidence" value="ECO:0000318"/>
    <property type="project" value="GO_Central"/>
</dbReference>
<evidence type="ECO:0000313" key="5">
    <source>
        <dbReference type="EnsemblPlants" id="PNT67435"/>
    </source>
</evidence>
<dbReference type="InterPro" id="IPR016072">
    <property type="entry name" value="Skp1_comp_dimer"/>
</dbReference>
<feature type="compositionally biased region" description="Pro residues" evidence="2">
    <location>
        <begin position="30"/>
        <end position="39"/>
    </location>
</feature>
<comment type="pathway">
    <text evidence="1">Protein modification; protein ubiquitination.</text>
</comment>
<dbReference type="SUPFAM" id="SSF81382">
    <property type="entry name" value="Skp1 dimerisation domain-like"/>
    <property type="match status" value="1"/>
</dbReference>
<reference evidence="4 5" key="1">
    <citation type="journal article" date="2010" name="Nature">
        <title>Genome sequencing and analysis of the model grass Brachypodium distachyon.</title>
        <authorList>
            <consortium name="International Brachypodium Initiative"/>
        </authorList>
    </citation>
    <scope>NUCLEOTIDE SEQUENCE [LARGE SCALE GENOMIC DNA]</scope>
    <source>
        <strain evidence="4 5">Bd21</strain>
    </source>
</reference>
<dbReference type="GO" id="GO:0005634">
    <property type="term" value="C:nucleus"/>
    <property type="evidence" value="ECO:0000318"/>
    <property type="project" value="GO_Central"/>
</dbReference>
<gene>
    <name evidence="4" type="ORF">BRADI_3g27381v3</name>
</gene>
<accession>A0A2K2CZI2</accession>
<evidence type="ECO:0000259" key="3">
    <source>
        <dbReference type="Pfam" id="PF01466"/>
    </source>
</evidence>
<evidence type="ECO:0000256" key="1">
    <source>
        <dbReference type="ARBA" id="ARBA00004906"/>
    </source>
</evidence>
<dbReference type="Pfam" id="PF01466">
    <property type="entry name" value="Skp1"/>
    <property type="match status" value="1"/>
</dbReference>